<dbReference type="AlphaFoldDB" id="A0A9Q3E016"/>
<evidence type="ECO:0000256" key="2">
    <source>
        <dbReference type="ARBA" id="ARBA00020672"/>
    </source>
</evidence>
<name>A0A9Q3E016_9BASI</name>
<protein>
    <recommendedName>
        <fullName evidence="2 6">Protein phosphatase methylesterase 1</fullName>
        <shortName evidence="6">PME-1</shortName>
        <ecNumber evidence="6">3.1.1.-</ecNumber>
    </recommendedName>
</protein>
<keyword evidence="4 6" id="KW-0378">Hydrolase</keyword>
<evidence type="ECO:0000256" key="5">
    <source>
        <dbReference type="ARBA" id="ARBA00049203"/>
    </source>
</evidence>
<dbReference type="InterPro" id="IPR016812">
    <property type="entry name" value="PPase_methylesterase_euk"/>
</dbReference>
<feature type="active site" evidence="7">
    <location>
        <position position="202"/>
    </location>
</feature>
<comment type="similarity">
    <text evidence="1 6">Belongs to the AB hydrolase superfamily.</text>
</comment>
<dbReference type="PANTHER" id="PTHR14189:SF0">
    <property type="entry name" value="PROTEIN PHOSPHATASE METHYLESTERASE 1"/>
    <property type="match status" value="1"/>
</dbReference>
<dbReference type="Pfam" id="PF12697">
    <property type="entry name" value="Abhydrolase_6"/>
    <property type="match status" value="1"/>
</dbReference>
<evidence type="ECO:0000313" key="11">
    <source>
        <dbReference type="Proteomes" id="UP000765509"/>
    </source>
</evidence>
<dbReference type="EMBL" id="AVOT02022068">
    <property type="protein sequence ID" value="MBW0511233.1"/>
    <property type="molecule type" value="Genomic_DNA"/>
</dbReference>
<dbReference type="InterPro" id="IPR029058">
    <property type="entry name" value="AB_hydrolase_fold"/>
</dbReference>
<feature type="domain" description="AB hydrolase-1" evidence="9">
    <location>
        <begin position="119"/>
        <end position="386"/>
    </location>
</feature>
<evidence type="ECO:0000256" key="1">
    <source>
        <dbReference type="ARBA" id="ARBA00008645"/>
    </source>
</evidence>
<organism evidence="10 11">
    <name type="scientific">Austropuccinia psidii MF-1</name>
    <dbReference type="NCBI Taxonomy" id="1389203"/>
    <lineage>
        <taxon>Eukaryota</taxon>
        <taxon>Fungi</taxon>
        <taxon>Dikarya</taxon>
        <taxon>Basidiomycota</taxon>
        <taxon>Pucciniomycotina</taxon>
        <taxon>Pucciniomycetes</taxon>
        <taxon>Pucciniales</taxon>
        <taxon>Sphaerophragmiaceae</taxon>
        <taxon>Austropuccinia</taxon>
    </lineage>
</organism>
<evidence type="ECO:0000256" key="8">
    <source>
        <dbReference type="SAM" id="MobiDB-lite"/>
    </source>
</evidence>
<evidence type="ECO:0000256" key="4">
    <source>
        <dbReference type="ARBA" id="ARBA00022801"/>
    </source>
</evidence>
<dbReference type="Gene3D" id="3.40.50.1820">
    <property type="entry name" value="alpha/beta hydrolase"/>
    <property type="match status" value="1"/>
</dbReference>
<dbReference type="PANTHER" id="PTHR14189">
    <property type="entry name" value="PROTEIN PHOSPHATASE METHYLESTERASE-1 RELATED"/>
    <property type="match status" value="1"/>
</dbReference>
<dbReference type="SUPFAM" id="SSF53474">
    <property type="entry name" value="alpha/beta-Hydrolases"/>
    <property type="match status" value="1"/>
</dbReference>
<dbReference type="OrthoDB" id="194865at2759"/>
<feature type="active site" evidence="7">
    <location>
        <position position="374"/>
    </location>
</feature>
<evidence type="ECO:0000256" key="3">
    <source>
        <dbReference type="ARBA" id="ARBA00022487"/>
    </source>
</evidence>
<evidence type="ECO:0000256" key="7">
    <source>
        <dbReference type="PIRSR" id="PIRSR022950-1"/>
    </source>
</evidence>
<sequence>MVLSSARAPLTEPNTNLSFLIDFAPGALSDLAPVFNLFMLRSALAHSAGRSLSRPSDGGRPASLHQKYSPQSASDCFEQALIVTVEPQRSFRVYFTPPKPSHTLTKTPVCSFSHPPVVFVFHHGAGYSALSAACFAKEVRSQSNGEFGVLSFDCRGHGSSQVGSIQPADLSLLTLANDLVDLLRTMYPNRQQAPAFVLIGHSMGGAVVTEACASIQAQVGRVLGLVVLDVVEGTAMSSLASMMPLVESRPSKFSSQAECIKYHIDSHTIRNLASACISVPGIVKKCSSPVTDDPPADSTSEHESPQNEYFTWVTDLRSSQPYWEGWYSGLSKKFLSQRTARLLVLAGADRLDKELIIGQMQGKYQLSVLANVGHCIHEDDPEKLAEIVITFAQRNDTMGSEEILARLGKKPFVPSTPL</sequence>
<feature type="region of interest" description="Disordered" evidence="8">
    <location>
        <begin position="50"/>
        <end position="71"/>
    </location>
</feature>
<evidence type="ECO:0000256" key="6">
    <source>
        <dbReference type="PIRNR" id="PIRNR022950"/>
    </source>
</evidence>
<dbReference type="InterPro" id="IPR000073">
    <property type="entry name" value="AB_hydrolase_1"/>
</dbReference>
<dbReference type="GO" id="GO:0051723">
    <property type="term" value="F:protein methylesterase activity"/>
    <property type="evidence" value="ECO:0007669"/>
    <property type="project" value="UniProtKB-EC"/>
</dbReference>
<evidence type="ECO:0000313" key="10">
    <source>
        <dbReference type="EMBL" id="MBW0511233.1"/>
    </source>
</evidence>
<reference evidence="10" key="1">
    <citation type="submission" date="2021-03" db="EMBL/GenBank/DDBJ databases">
        <title>Draft genome sequence of rust myrtle Austropuccinia psidii MF-1, a brazilian biotype.</title>
        <authorList>
            <person name="Quecine M.C."/>
            <person name="Pachon D.M.R."/>
            <person name="Bonatelli M.L."/>
            <person name="Correr F.H."/>
            <person name="Franceschini L.M."/>
            <person name="Leite T.F."/>
            <person name="Margarido G.R.A."/>
            <person name="Almeida C.A."/>
            <person name="Ferrarezi J.A."/>
            <person name="Labate C.A."/>
        </authorList>
    </citation>
    <scope>NUCLEOTIDE SEQUENCE</scope>
    <source>
        <strain evidence="10">MF-1</strain>
    </source>
</reference>
<dbReference type="Proteomes" id="UP000765509">
    <property type="component" value="Unassembled WGS sequence"/>
</dbReference>
<feature type="active site" evidence="7">
    <location>
        <position position="229"/>
    </location>
</feature>
<gene>
    <name evidence="10" type="ORF">O181_050948</name>
</gene>
<proteinExistence type="inferred from homology"/>
<comment type="catalytic activity">
    <reaction evidence="5">
        <text>[phosphatase 2A protein]-C-terminal L-leucine methyl ester + H2O = [phosphatase 2A protein]-C-terminal L-leucine + methanol + H(+)</text>
        <dbReference type="Rhea" id="RHEA:48548"/>
        <dbReference type="Rhea" id="RHEA-COMP:12134"/>
        <dbReference type="Rhea" id="RHEA-COMP:12135"/>
        <dbReference type="ChEBI" id="CHEBI:15377"/>
        <dbReference type="ChEBI" id="CHEBI:15378"/>
        <dbReference type="ChEBI" id="CHEBI:17790"/>
        <dbReference type="ChEBI" id="CHEBI:90516"/>
        <dbReference type="ChEBI" id="CHEBI:90517"/>
        <dbReference type="EC" id="3.1.1.89"/>
    </reaction>
</comment>
<comment type="caution">
    <text evidence="10">The sequence shown here is derived from an EMBL/GenBank/DDBJ whole genome shotgun (WGS) entry which is preliminary data.</text>
</comment>
<dbReference type="EC" id="3.1.1.-" evidence="6"/>
<dbReference type="PIRSF" id="PIRSF022950">
    <property type="entry name" value="PPase_methylesterase_euk"/>
    <property type="match status" value="1"/>
</dbReference>
<evidence type="ECO:0000259" key="9">
    <source>
        <dbReference type="Pfam" id="PF12697"/>
    </source>
</evidence>
<keyword evidence="3 6" id="KW-0719">Serine esterase</keyword>
<accession>A0A9Q3E016</accession>
<keyword evidence="11" id="KW-1185">Reference proteome</keyword>
<comment type="function">
    <text evidence="6">Demethylates proteins that have been reversibly carboxymethylated.</text>
</comment>